<reference evidence="2 3" key="1">
    <citation type="journal article" date="2019" name="Int. J. Syst. Evol. Microbiol.">
        <title>The Global Catalogue of Microorganisms (GCM) 10K type strain sequencing project: providing services to taxonomists for standard genome sequencing and annotation.</title>
        <authorList>
            <consortium name="The Broad Institute Genomics Platform"/>
            <consortium name="The Broad Institute Genome Sequencing Center for Infectious Disease"/>
            <person name="Wu L."/>
            <person name="Ma J."/>
        </authorList>
    </citation>
    <scope>NUCLEOTIDE SEQUENCE [LARGE SCALE GENOMIC DNA]</scope>
    <source>
        <strain evidence="2 3">JCM 4316</strain>
    </source>
</reference>
<dbReference type="Proteomes" id="UP001500253">
    <property type="component" value="Unassembled WGS sequence"/>
</dbReference>
<feature type="region of interest" description="Disordered" evidence="1">
    <location>
        <begin position="1"/>
        <end position="63"/>
    </location>
</feature>
<sequence length="63" mass="6769">MCHPSWGQALAEAQRRRQQGVSPHPPKAGERRDDQVAAEQDEHTGRGEVTLPQTCAAPAPASV</sequence>
<keyword evidence="3" id="KW-1185">Reference proteome</keyword>
<protein>
    <submittedName>
        <fullName evidence="2">Uncharacterized protein</fullName>
    </submittedName>
</protein>
<feature type="compositionally biased region" description="Basic and acidic residues" evidence="1">
    <location>
        <begin position="27"/>
        <end position="46"/>
    </location>
</feature>
<evidence type="ECO:0000313" key="2">
    <source>
        <dbReference type="EMBL" id="GAA2365440.1"/>
    </source>
</evidence>
<evidence type="ECO:0000313" key="3">
    <source>
        <dbReference type="Proteomes" id="UP001500253"/>
    </source>
</evidence>
<comment type="caution">
    <text evidence="2">The sequence shown here is derived from an EMBL/GenBank/DDBJ whole genome shotgun (WGS) entry which is preliminary data.</text>
</comment>
<accession>A0ABN3H015</accession>
<dbReference type="EMBL" id="BAAASD010000041">
    <property type="protein sequence ID" value="GAA2365440.1"/>
    <property type="molecule type" value="Genomic_DNA"/>
</dbReference>
<evidence type="ECO:0000256" key="1">
    <source>
        <dbReference type="SAM" id="MobiDB-lite"/>
    </source>
</evidence>
<name>A0ABN3H015_9ACTN</name>
<organism evidence="2 3">
    <name type="scientific">Streptomyces cuspidosporus</name>
    <dbReference type="NCBI Taxonomy" id="66882"/>
    <lineage>
        <taxon>Bacteria</taxon>
        <taxon>Bacillati</taxon>
        <taxon>Actinomycetota</taxon>
        <taxon>Actinomycetes</taxon>
        <taxon>Kitasatosporales</taxon>
        <taxon>Streptomycetaceae</taxon>
        <taxon>Streptomyces</taxon>
    </lineage>
</organism>
<proteinExistence type="predicted"/>
<gene>
    <name evidence="2" type="ORF">GCM10010246_67690</name>
</gene>